<dbReference type="InterPro" id="IPR036640">
    <property type="entry name" value="ABC1_TM_sf"/>
</dbReference>
<dbReference type="GO" id="GO:0016887">
    <property type="term" value="F:ATP hydrolysis activity"/>
    <property type="evidence" value="ECO:0007669"/>
    <property type="project" value="InterPro"/>
</dbReference>
<dbReference type="SUPFAM" id="SSF52540">
    <property type="entry name" value="P-loop containing nucleoside triphosphate hydrolases"/>
    <property type="match status" value="1"/>
</dbReference>
<feature type="transmembrane region" description="Helical" evidence="9">
    <location>
        <begin position="399"/>
        <end position="429"/>
    </location>
</feature>
<evidence type="ECO:0000313" key="14">
    <source>
        <dbReference type="Proteomes" id="UP000002274"/>
    </source>
</evidence>
<dbReference type="InterPro" id="IPR017871">
    <property type="entry name" value="ABC_transporter-like_CS"/>
</dbReference>
<evidence type="ECO:0000256" key="4">
    <source>
        <dbReference type="ARBA" id="ARBA00022801"/>
    </source>
</evidence>
<evidence type="ECO:0000259" key="10">
    <source>
        <dbReference type="PROSITE" id="PS50893"/>
    </source>
</evidence>
<keyword evidence="2 9" id="KW-0812">Transmembrane</keyword>
<dbReference type="STRING" id="59922.P9303_15711"/>
<dbReference type="GO" id="GO:0005886">
    <property type="term" value="C:plasma membrane"/>
    <property type="evidence" value="ECO:0007669"/>
    <property type="project" value="UniProtKB-SubCell"/>
</dbReference>
<evidence type="ECO:0000256" key="3">
    <source>
        <dbReference type="ARBA" id="ARBA00022741"/>
    </source>
</evidence>
<keyword evidence="5" id="KW-0788">Thiol protease</keyword>
<dbReference type="PROSITE" id="PS50893">
    <property type="entry name" value="ABC_TRANSPORTER_2"/>
    <property type="match status" value="1"/>
</dbReference>
<name>A2CA05_PROM3</name>
<dbReference type="InterPro" id="IPR003593">
    <property type="entry name" value="AAA+_ATPase"/>
</dbReference>
<evidence type="ECO:0000259" key="11">
    <source>
        <dbReference type="PROSITE" id="PS50929"/>
    </source>
</evidence>
<dbReference type="Gene3D" id="3.40.50.300">
    <property type="entry name" value="P-loop containing nucleotide triphosphate hydrolases"/>
    <property type="match status" value="1"/>
</dbReference>
<dbReference type="SMART" id="SM00382">
    <property type="entry name" value="AAA"/>
    <property type="match status" value="1"/>
</dbReference>
<feature type="domain" description="Peptidase C39" evidence="12">
    <location>
        <begin position="17"/>
        <end position="137"/>
    </location>
</feature>
<evidence type="ECO:0000313" key="13">
    <source>
        <dbReference type="EMBL" id="ABM78315.1"/>
    </source>
</evidence>
<feature type="transmembrane region" description="Helical" evidence="9">
    <location>
        <begin position="167"/>
        <end position="192"/>
    </location>
</feature>
<proteinExistence type="predicted"/>
<dbReference type="Pfam" id="PF00664">
    <property type="entry name" value="ABC_membrane"/>
    <property type="match status" value="1"/>
</dbReference>
<evidence type="ECO:0000256" key="2">
    <source>
        <dbReference type="ARBA" id="ARBA00022692"/>
    </source>
</evidence>
<dbReference type="PROSITE" id="PS00211">
    <property type="entry name" value="ABC_TRANSPORTER_1"/>
    <property type="match status" value="1"/>
</dbReference>
<evidence type="ECO:0000256" key="8">
    <source>
        <dbReference type="ARBA" id="ARBA00023136"/>
    </source>
</evidence>
<dbReference type="InterPro" id="IPR003439">
    <property type="entry name" value="ABC_transporter-like_ATP-bd"/>
</dbReference>
<dbReference type="GO" id="GO:0008234">
    <property type="term" value="F:cysteine-type peptidase activity"/>
    <property type="evidence" value="ECO:0007669"/>
    <property type="project" value="UniProtKB-KW"/>
</dbReference>
<feature type="transmembrane region" description="Helical" evidence="9">
    <location>
        <begin position="207"/>
        <end position="229"/>
    </location>
</feature>
<evidence type="ECO:0000256" key="1">
    <source>
        <dbReference type="ARBA" id="ARBA00004651"/>
    </source>
</evidence>
<dbReference type="Pfam" id="PF03412">
    <property type="entry name" value="Peptidase_C39"/>
    <property type="match status" value="1"/>
</dbReference>
<dbReference type="InterPro" id="IPR027417">
    <property type="entry name" value="P-loop_NTPase"/>
</dbReference>
<dbReference type="InterPro" id="IPR039421">
    <property type="entry name" value="Type_1_exporter"/>
</dbReference>
<dbReference type="MEROPS" id="C39.005"/>
<dbReference type="EMBL" id="CP000554">
    <property type="protein sequence ID" value="ABM78315.1"/>
    <property type="molecule type" value="Genomic_DNA"/>
</dbReference>
<evidence type="ECO:0000256" key="6">
    <source>
        <dbReference type="ARBA" id="ARBA00022840"/>
    </source>
</evidence>
<reference evidence="13 14" key="1">
    <citation type="journal article" date="2007" name="PLoS Genet.">
        <title>Patterns and implications of gene gain and loss in the evolution of Prochlorococcus.</title>
        <authorList>
            <person name="Kettler G.C."/>
            <person name="Martiny A.C."/>
            <person name="Huang K."/>
            <person name="Zucker J."/>
            <person name="Coleman M.L."/>
            <person name="Rodrigue S."/>
            <person name="Chen F."/>
            <person name="Lapidus A."/>
            <person name="Ferriera S."/>
            <person name="Johnson J."/>
            <person name="Steglich C."/>
            <person name="Church G.M."/>
            <person name="Richardson P."/>
            <person name="Chisholm S.W."/>
        </authorList>
    </citation>
    <scope>NUCLEOTIDE SEQUENCE [LARGE SCALE GENOMIC DNA]</scope>
    <source>
        <strain evidence="13 14">MIT 9303</strain>
    </source>
</reference>
<dbReference type="PROSITE" id="PS50929">
    <property type="entry name" value="ABC_TM1F"/>
    <property type="match status" value="1"/>
</dbReference>
<dbReference type="Pfam" id="PF00005">
    <property type="entry name" value="ABC_tran"/>
    <property type="match status" value="1"/>
</dbReference>
<evidence type="ECO:0000256" key="5">
    <source>
        <dbReference type="ARBA" id="ARBA00022807"/>
    </source>
</evidence>
<dbReference type="Proteomes" id="UP000002274">
    <property type="component" value="Chromosome"/>
</dbReference>
<dbReference type="Gene3D" id="1.20.1560.10">
    <property type="entry name" value="ABC transporter type 1, transmembrane domain"/>
    <property type="match status" value="2"/>
</dbReference>
<protein>
    <submittedName>
        <fullName evidence="13">Uncharacterized protein</fullName>
    </submittedName>
</protein>
<dbReference type="AlphaFoldDB" id="A2CA05"/>
<dbReference type="GO" id="GO:0005524">
    <property type="term" value="F:ATP binding"/>
    <property type="evidence" value="ECO:0007669"/>
    <property type="project" value="UniProtKB-KW"/>
</dbReference>
<dbReference type="SUPFAM" id="SSF90123">
    <property type="entry name" value="ABC transporter transmembrane region"/>
    <property type="match status" value="1"/>
</dbReference>
<dbReference type="InterPro" id="IPR005074">
    <property type="entry name" value="Peptidase_C39"/>
</dbReference>
<keyword evidence="4" id="KW-0378">Hydrolase</keyword>
<keyword evidence="6" id="KW-0067">ATP-binding</keyword>
<comment type="subcellular location">
    <subcellularLocation>
        <location evidence="1">Cell membrane</location>
        <topology evidence="1">Multi-pass membrane protein</topology>
    </subcellularLocation>
</comment>
<dbReference type="KEGG" id="pmf:P9303_15711"/>
<keyword evidence="7 9" id="KW-1133">Transmembrane helix</keyword>
<dbReference type="HOGENOM" id="CLU_000604_95_3_3"/>
<keyword evidence="8 9" id="KW-0472">Membrane</keyword>
<dbReference type="PANTHER" id="PTHR43394:SF1">
    <property type="entry name" value="ATP-BINDING CASSETTE SUB-FAMILY B MEMBER 10, MITOCHONDRIAL"/>
    <property type="match status" value="1"/>
</dbReference>
<keyword evidence="5" id="KW-0645">Protease</keyword>
<dbReference type="RefSeq" id="WP_011826206.1">
    <property type="nucleotide sequence ID" value="NC_008820.1"/>
</dbReference>
<dbReference type="InterPro" id="IPR011527">
    <property type="entry name" value="ABC1_TM_dom"/>
</dbReference>
<evidence type="ECO:0000259" key="12">
    <source>
        <dbReference type="PROSITE" id="PS50990"/>
    </source>
</evidence>
<gene>
    <name evidence="13" type="ordered locus">P9303_15711</name>
</gene>
<evidence type="ECO:0000256" key="9">
    <source>
        <dbReference type="SAM" id="Phobius"/>
    </source>
</evidence>
<feature type="domain" description="ABC transmembrane type-1" evidence="11">
    <location>
        <begin position="170"/>
        <end position="449"/>
    </location>
</feature>
<dbReference type="GO" id="GO:0015421">
    <property type="term" value="F:ABC-type oligopeptide transporter activity"/>
    <property type="evidence" value="ECO:0007669"/>
    <property type="project" value="TreeGrafter"/>
</dbReference>
<organism evidence="13 14">
    <name type="scientific">Prochlorococcus marinus (strain MIT 9303)</name>
    <dbReference type="NCBI Taxonomy" id="59922"/>
    <lineage>
        <taxon>Bacteria</taxon>
        <taxon>Bacillati</taxon>
        <taxon>Cyanobacteriota</taxon>
        <taxon>Cyanophyceae</taxon>
        <taxon>Synechococcales</taxon>
        <taxon>Prochlorococcaceae</taxon>
        <taxon>Prochlorococcus</taxon>
    </lineage>
</organism>
<dbReference type="BioCyc" id="PMAR59922:G1G80-1367-MONOMER"/>
<dbReference type="PANTHER" id="PTHR43394">
    <property type="entry name" value="ATP-DEPENDENT PERMEASE MDL1, MITOCHONDRIAL"/>
    <property type="match status" value="1"/>
</dbReference>
<evidence type="ECO:0000256" key="7">
    <source>
        <dbReference type="ARBA" id="ARBA00022989"/>
    </source>
</evidence>
<keyword evidence="3" id="KW-0547">Nucleotide-binding</keyword>
<dbReference type="PROSITE" id="PS50990">
    <property type="entry name" value="PEPTIDASE_C39"/>
    <property type="match status" value="1"/>
</dbReference>
<feature type="domain" description="ABC transporter" evidence="10">
    <location>
        <begin position="492"/>
        <end position="725"/>
    </location>
</feature>
<dbReference type="Gene3D" id="3.90.70.10">
    <property type="entry name" value="Cysteine proteinases"/>
    <property type="match status" value="1"/>
</dbReference>
<accession>A2CA05</accession>
<sequence length="731" mass="81648">MRRELSRSLKYVRTVLQYESAECGAASLATVLKYFGRIEPLRLVRDRCGVNRDGSKASNIAKAARTYGLDVKAYTTNAESCKTKSNYPCIIFWSPNHFLIVEGFKGDQVYLSDPARGRVKISYNEFEKNFTGIVLELLPNEDFVKGGKEESLFKRIWKYVLPYKSELISALGLSLAIVIPNIFIASLTSIFIDSFLQSERLYFGVPIIWLMLIASLVLATLLALRYLILRRVENIYSKRLTTALFEKLTRVPINFYQVRFQGEVALRMLLGLSTAQILISQIITFLVDACVSLVIMIFVAFISPILTLMVLAITAINIAFNAYLTNIRESANIRLALEKGKATGKGIQGLTNIEMIKSSGLEYDFLSQWQATFGKVVYETQLLGTQMAYSNILSQSSSFMLSALVITIGGILIVIGHMTLGGLLAFQFLQSDITRPINTLPSLNNAIQQFIGDLGRLDDLMTNDEDPMAKGLQITKLDDQQVNNLEKLKGKIQLKNVSYSFDSLSQPFLNDINLTIEAGTMASFVGASGSGKSTLIALIAGLQRIKQGEILFDDNNRNQYDQEVMTGSLAYVAQKIFVFNTSIWNNITLWDPKYNLSDLEQASKDAEIYSKIVSHPEAFERELLDSGRDLSGGEKQRIEIARSLVKSPTIIILDEATSALDNRTQEKVIENIRNRGITILNISHRLQTAMKSDIVYVLDKGVIVEQGNPKSLLAKESIFKQFADSEQKVEA</sequence>
<feature type="transmembrane region" description="Helical" evidence="9">
    <location>
        <begin position="305"/>
        <end position="324"/>
    </location>
</feature>
<dbReference type="GO" id="GO:0006508">
    <property type="term" value="P:proteolysis"/>
    <property type="evidence" value="ECO:0007669"/>
    <property type="project" value="InterPro"/>
</dbReference>